<evidence type="ECO:0000313" key="2">
    <source>
        <dbReference type="Proteomes" id="UP001185779"/>
    </source>
</evidence>
<gene>
    <name evidence="1" type="ORF">R3P94_09585</name>
</gene>
<name>A0ABU4DCY9_9ACTN</name>
<accession>A0ABU4DCY9</accession>
<dbReference type="RefSeq" id="WP_096273259.1">
    <property type="nucleotide sequence ID" value="NZ_JANJEV010000001.1"/>
</dbReference>
<dbReference type="Proteomes" id="UP001185779">
    <property type="component" value="Unassembled WGS sequence"/>
</dbReference>
<protein>
    <submittedName>
        <fullName evidence="1">Uncharacterized protein</fullName>
    </submittedName>
</protein>
<reference evidence="1 2" key="1">
    <citation type="submission" date="2023-10" db="EMBL/GenBank/DDBJ databases">
        <title>Development of a sustainable strategy for remediation of hydrocarbon-contaminated territories based on the waste exchange concept.</title>
        <authorList>
            <person name="Krivoruchko A."/>
        </authorList>
    </citation>
    <scope>NUCLEOTIDE SEQUENCE [LARGE SCALE GENOMIC DNA]</scope>
    <source>
        <strain evidence="1 2">IEGM 1266</strain>
    </source>
</reference>
<evidence type="ECO:0000313" key="1">
    <source>
        <dbReference type="EMBL" id="MDV6307572.1"/>
    </source>
</evidence>
<sequence length="186" mass="21131">MATPHPVPWPRALIAFGRCSAEVVRSLIGRRLHQPLPNLGRVVAFADGTTATVYRETRRDNHPVTEPVCLVVSFRLRWVDGNRLAHRVFRVESVCNTVLFAGFDGFVSKLWMTADGDNRYRGIYDWDGYDSAVDYVSALWWPLMVVAEQDSIHYHVVGDRTRDSLLAGGGPVPDQREWWRPVRRGG</sequence>
<dbReference type="EMBL" id="JAWLKI010000008">
    <property type="protein sequence ID" value="MDV6307572.1"/>
    <property type="molecule type" value="Genomic_DNA"/>
</dbReference>
<organism evidence="1 2">
    <name type="scientific">Gordonia amicalis</name>
    <dbReference type="NCBI Taxonomy" id="89053"/>
    <lineage>
        <taxon>Bacteria</taxon>
        <taxon>Bacillati</taxon>
        <taxon>Actinomycetota</taxon>
        <taxon>Actinomycetes</taxon>
        <taxon>Mycobacteriales</taxon>
        <taxon>Gordoniaceae</taxon>
        <taxon>Gordonia</taxon>
    </lineage>
</organism>
<keyword evidence="2" id="KW-1185">Reference proteome</keyword>
<proteinExistence type="predicted"/>
<comment type="caution">
    <text evidence="1">The sequence shown here is derived from an EMBL/GenBank/DDBJ whole genome shotgun (WGS) entry which is preliminary data.</text>
</comment>